<dbReference type="Proteomes" id="UP001549106">
    <property type="component" value="Unassembled WGS sequence"/>
</dbReference>
<dbReference type="RefSeq" id="WP_257465007.1">
    <property type="nucleotide sequence ID" value="NZ_BAABXP010000005.1"/>
</dbReference>
<sequence>MNKDRENARKHDKTVLQWHPAFFADIQIELQEDADSLIFENEHQLGTKPMEIDVLVIKKEDGKMIHKNIGRIFRKHNIIEYKSPDDYLSIDDFYKVYGYACFYKADARAVNMIQIQDLTISLVCSKYPRKLMNHLKLERKYRIQKIESGIYYVNGDVIPVQLIVISELDPNRNLWLRSLTNHLDNENMIRQILGEYNGNLDNTLYRSAMNMIVKANKDKFKEGDVLMCEALEELFMEIMPDRVQKLMDEAQKARDEETAQKIEENAVQINKLTSILLEEGRIDDVKRASEDRNYQKKLLKEFGLLSEKV</sequence>
<evidence type="ECO:0000313" key="1">
    <source>
        <dbReference type="EMBL" id="MET3751124.1"/>
    </source>
</evidence>
<organism evidence="1 2">
    <name type="scientific">Blautia caecimuris</name>
    <dbReference type="NCBI Taxonomy" id="1796615"/>
    <lineage>
        <taxon>Bacteria</taxon>
        <taxon>Bacillati</taxon>
        <taxon>Bacillota</taxon>
        <taxon>Clostridia</taxon>
        <taxon>Lachnospirales</taxon>
        <taxon>Lachnospiraceae</taxon>
        <taxon>Blautia</taxon>
    </lineage>
</organism>
<gene>
    <name evidence="1" type="ORF">ABID24_002380</name>
</gene>
<reference evidence="1 2" key="1">
    <citation type="submission" date="2024-06" db="EMBL/GenBank/DDBJ databases">
        <title>Genomic Encyclopedia of Type Strains, Phase IV (KMG-IV): sequencing the most valuable type-strain genomes for metagenomic binning, comparative biology and taxonomic classification.</title>
        <authorList>
            <person name="Goeker M."/>
        </authorList>
    </citation>
    <scope>NUCLEOTIDE SEQUENCE [LARGE SCALE GENOMIC DNA]</scope>
    <source>
        <strain evidence="1 2">DSM 29492</strain>
    </source>
</reference>
<keyword evidence="2" id="KW-1185">Reference proteome</keyword>
<dbReference type="EMBL" id="JBEPMJ010000018">
    <property type="protein sequence ID" value="MET3751124.1"/>
    <property type="molecule type" value="Genomic_DNA"/>
</dbReference>
<evidence type="ECO:0000313" key="2">
    <source>
        <dbReference type="Proteomes" id="UP001549106"/>
    </source>
</evidence>
<protein>
    <recommendedName>
        <fullName evidence="3">3-isopropylmalate dehydrogenase</fullName>
    </recommendedName>
</protein>
<name>A0ABV2M3Z7_9FIRM</name>
<evidence type="ECO:0008006" key="3">
    <source>
        <dbReference type="Google" id="ProtNLM"/>
    </source>
</evidence>
<proteinExistence type="predicted"/>
<comment type="caution">
    <text evidence="1">The sequence shown here is derived from an EMBL/GenBank/DDBJ whole genome shotgun (WGS) entry which is preliminary data.</text>
</comment>
<accession>A0ABV2M3Z7</accession>